<gene>
    <name evidence="10" type="ORF">FRX31_033284</name>
</gene>
<comment type="caution">
    <text evidence="10">The sequence shown here is derived from an EMBL/GenBank/DDBJ whole genome shotgun (WGS) entry which is preliminary data.</text>
</comment>
<dbReference type="InterPro" id="IPR033133">
    <property type="entry name" value="PUM-HD"/>
</dbReference>
<dbReference type="GO" id="GO:0005737">
    <property type="term" value="C:cytoplasm"/>
    <property type="evidence" value="ECO:0007669"/>
    <property type="project" value="UniProtKB-SubCell"/>
</dbReference>
<dbReference type="OrthoDB" id="668540at2759"/>
<dbReference type="GO" id="GO:0003729">
    <property type="term" value="F:mRNA binding"/>
    <property type="evidence" value="ECO:0007669"/>
    <property type="project" value="UniProtKB-ARBA"/>
</dbReference>
<keyword evidence="5" id="KW-0694">RNA-binding</keyword>
<name>A0A7J6UY54_THATH</name>
<dbReference type="PANTHER" id="PTHR12537:SF121">
    <property type="entry name" value="PUMILIO HOMOLOG 5"/>
    <property type="match status" value="1"/>
</dbReference>
<evidence type="ECO:0000256" key="1">
    <source>
        <dbReference type="ARBA" id="ARBA00004496"/>
    </source>
</evidence>
<dbReference type="Pfam" id="PF07990">
    <property type="entry name" value="NABP"/>
    <property type="match status" value="1"/>
</dbReference>
<keyword evidence="2" id="KW-0963">Cytoplasm</keyword>
<feature type="repeat" description="Pumilio" evidence="7">
    <location>
        <begin position="794"/>
        <end position="829"/>
    </location>
</feature>
<dbReference type="SUPFAM" id="SSF48371">
    <property type="entry name" value="ARM repeat"/>
    <property type="match status" value="1"/>
</dbReference>
<evidence type="ECO:0000256" key="8">
    <source>
        <dbReference type="SAM" id="MobiDB-lite"/>
    </source>
</evidence>
<feature type="region of interest" description="Disordered" evidence="8">
    <location>
        <begin position="276"/>
        <end position="334"/>
    </location>
</feature>
<dbReference type="InterPro" id="IPR012940">
    <property type="entry name" value="NABP"/>
</dbReference>
<dbReference type="InterPro" id="IPR001313">
    <property type="entry name" value="Pumilio_RNA-bd_rpt"/>
</dbReference>
<feature type="repeat" description="Pumilio" evidence="7">
    <location>
        <begin position="975"/>
        <end position="1016"/>
    </location>
</feature>
<evidence type="ECO:0000256" key="6">
    <source>
        <dbReference type="ARBA" id="ARBA00055193"/>
    </source>
</evidence>
<dbReference type="FunFam" id="1.25.10.10:FF:000004">
    <property type="entry name" value="Pumilio homolog 1 isoform 2"/>
    <property type="match status" value="1"/>
</dbReference>
<dbReference type="InterPro" id="IPR033712">
    <property type="entry name" value="Pumilio_RNA-bd"/>
</dbReference>
<dbReference type="PANTHER" id="PTHR12537">
    <property type="entry name" value="RNA BINDING PROTEIN PUMILIO-RELATED"/>
    <property type="match status" value="1"/>
</dbReference>
<proteinExistence type="predicted"/>
<accession>A0A7J6UY54</accession>
<dbReference type="EMBL" id="JABWDY010041787">
    <property type="protein sequence ID" value="KAF5177130.1"/>
    <property type="molecule type" value="Genomic_DNA"/>
</dbReference>
<feature type="compositionally biased region" description="Polar residues" evidence="8">
    <location>
        <begin position="154"/>
        <end position="168"/>
    </location>
</feature>
<evidence type="ECO:0000313" key="11">
    <source>
        <dbReference type="Proteomes" id="UP000554482"/>
    </source>
</evidence>
<evidence type="ECO:0000313" key="10">
    <source>
        <dbReference type="EMBL" id="KAF5177130.1"/>
    </source>
</evidence>
<feature type="compositionally biased region" description="Low complexity" evidence="8">
    <location>
        <begin position="322"/>
        <end position="334"/>
    </location>
</feature>
<keyword evidence="4" id="KW-0810">Translation regulation</keyword>
<evidence type="ECO:0000256" key="5">
    <source>
        <dbReference type="ARBA" id="ARBA00022884"/>
    </source>
</evidence>
<feature type="repeat" description="Pumilio" evidence="7">
    <location>
        <begin position="830"/>
        <end position="865"/>
    </location>
</feature>
<reference evidence="10 11" key="1">
    <citation type="submission" date="2020-06" db="EMBL/GenBank/DDBJ databases">
        <title>Transcriptomic and genomic resources for Thalictrum thalictroides and T. hernandezii: Facilitating candidate gene discovery in an emerging model plant lineage.</title>
        <authorList>
            <person name="Arias T."/>
            <person name="Riano-Pachon D.M."/>
            <person name="Di Stilio V.S."/>
        </authorList>
    </citation>
    <scope>NUCLEOTIDE SEQUENCE [LARGE SCALE GENOMIC DNA]</scope>
    <source>
        <strain evidence="11">cv. WT478/WT964</strain>
        <tissue evidence="10">Leaves</tissue>
    </source>
</reference>
<protein>
    <submittedName>
        <fullName evidence="10">Pumilio-like protein</fullName>
    </submittedName>
</protein>
<dbReference type="SMART" id="SM00025">
    <property type="entry name" value="Pumilio"/>
    <property type="match status" value="8"/>
</dbReference>
<comment type="subcellular location">
    <subcellularLocation>
        <location evidence="1">Cytoplasm</location>
    </subcellularLocation>
</comment>
<dbReference type="Gene3D" id="1.25.10.10">
    <property type="entry name" value="Leucine-rich Repeat Variant"/>
    <property type="match status" value="1"/>
</dbReference>
<comment type="function">
    <text evidence="6">Sequence-specific RNA-binding protein that regulates translation and mRNA stability by binding the 3'-UTR of target mRNAs. Binds the APUM-binding elements (APBEs) in the 3'-UTR mRNA sequence of CLV1, PNH, WUS and FAS2.</text>
</comment>
<dbReference type="InterPro" id="IPR016024">
    <property type="entry name" value="ARM-type_fold"/>
</dbReference>
<sequence length="1051" mass="115681">MATESPMRIMESTGVRKWPSSKDAATYTSSGNIAAEELGLLLKGHRFQVNRREIVPNRSGSAPPSMEGSLVAIGNLIAQQNPNVDANLENLSHAIKNCESEEQLRSDPAYLAYYYSNVNLKPRLPPPLISRENRRLVRHIGGFGSNWKMTSFDDSSNGSLHLSQGTLTTHKEESEDDRSPRKVCGDWVERSAFLSGQYISLAGRHKSLVDLIQEDFPRTPSPVYNHQLSSNHATVQEVVEPDGHGKSLHDSSLSTENIPEVTVAAVSAGTPTSRVHGLGLISNSDSPPVPVARSLSPEGTGNPKPGRKGKSGSVATQVKDGSLVSDSTDSDITSVESEMKDFSISVPQDMKNQSSSLQQHHLRAPRGAAHQVQGTQSQIFPQGMNHSYNGMDQFPLHHPKFSTEVQPVLQSSGMAPPLYATATAYMASGGPFYPNSSLFAPQYSLGGYALNTTLLPPFMTGYTPHSAIPMGFDATAGPSFSHAHAHARAGGVSTGGSIAPGVDFQHPYKFYGQLGLPMQPSFADPVYMQYFQQNPPTDGQYGISNPYDPLGPRGSIFGSQVESLDSQKGPLMTAYTADRNPQYQRSGGTNHNRGGHTSPNYYGSPPSMGVLQLPTSPLATPVQGSPMGGIGPAGKRNDLRFSPGSSRSTGTYCGWQGQKGTDKLDDSKTFSFLEELKSSKARKFELSEITGRIVEFRQVNQDYNRIIYIEKLLYIVLPTGRIDSVCMFGYSADQHGSRFIQQKLENCSIEEKSSVFKEILPHASKLMTDVFGNYVIQKFFEHGSPEQRKELADQLAGHIMSLSLQMYGCRVIQKALEVIELDQKTRLVHELDGHVLKCVRDQNGNHVIQKCIECVPTEKIGFIISSFRGQVAALSTHPYGCRVIQRVLEYCTDELQSTCIVDEILESACALAEDQYGNYVTQHVLEKGKPHERNQIISKMAGKIVQLSQHKFASNVVEKCLSHGDYTQRELLIDEIVGQTEGNDNLLTMMKDQFANYVVQKILEICTDKQREILLGRIRVHLHALKKYTYGKHIVVRFEQWCGEEDHAVVT</sequence>
<dbReference type="PROSITE" id="PS50303">
    <property type="entry name" value="PUM_HD"/>
    <property type="match status" value="1"/>
</dbReference>
<feature type="region of interest" description="Disordered" evidence="8">
    <location>
        <begin position="154"/>
        <end position="182"/>
    </location>
</feature>
<dbReference type="GO" id="GO:0006417">
    <property type="term" value="P:regulation of translation"/>
    <property type="evidence" value="ECO:0007669"/>
    <property type="project" value="UniProtKB-KW"/>
</dbReference>
<dbReference type="PROSITE" id="PS50302">
    <property type="entry name" value="PUM"/>
    <property type="match status" value="7"/>
</dbReference>
<dbReference type="Pfam" id="PF00806">
    <property type="entry name" value="PUF"/>
    <property type="match status" value="8"/>
</dbReference>
<feature type="repeat" description="Pumilio" evidence="7">
    <location>
        <begin position="939"/>
        <end position="974"/>
    </location>
</feature>
<dbReference type="Proteomes" id="UP000554482">
    <property type="component" value="Unassembled WGS sequence"/>
</dbReference>
<feature type="compositionally biased region" description="Basic and acidic residues" evidence="8">
    <location>
        <begin position="169"/>
        <end position="182"/>
    </location>
</feature>
<feature type="domain" description="PUM-HD" evidence="9">
    <location>
        <begin position="688"/>
        <end position="1042"/>
    </location>
</feature>
<keyword evidence="11" id="KW-1185">Reference proteome</keyword>
<dbReference type="InterPro" id="IPR011989">
    <property type="entry name" value="ARM-like"/>
</dbReference>
<organism evidence="10 11">
    <name type="scientific">Thalictrum thalictroides</name>
    <name type="common">Rue-anemone</name>
    <name type="synonym">Anemone thalictroides</name>
    <dbReference type="NCBI Taxonomy" id="46969"/>
    <lineage>
        <taxon>Eukaryota</taxon>
        <taxon>Viridiplantae</taxon>
        <taxon>Streptophyta</taxon>
        <taxon>Embryophyta</taxon>
        <taxon>Tracheophyta</taxon>
        <taxon>Spermatophyta</taxon>
        <taxon>Magnoliopsida</taxon>
        <taxon>Ranunculales</taxon>
        <taxon>Ranunculaceae</taxon>
        <taxon>Thalictroideae</taxon>
        <taxon>Thalictrum</taxon>
    </lineage>
</organism>
<feature type="region of interest" description="Disordered" evidence="8">
    <location>
        <begin position="580"/>
        <end position="599"/>
    </location>
</feature>
<feature type="repeat" description="Pumilio" evidence="7">
    <location>
        <begin position="903"/>
        <end position="938"/>
    </location>
</feature>
<dbReference type="CDD" id="cd07920">
    <property type="entry name" value="Pumilio"/>
    <property type="match status" value="1"/>
</dbReference>
<evidence type="ECO:0000256" key="7">
    <source>
        <dbReference type="PROSITE-ProRule" id="PRU00317"/>
    </source>
</evidence>
<feature type="repeat" description="Pumilio" evidence="7">
    <location>
        <begin position="758"/>
        <end position="793"/>
    </location>
</feature>
<evidence type="ECO:0000259" key="9">
    <source>
        <dbReference type="PROSITE" id="PS50303"/>
    </source>
</evidence>
<dbReference type="AlphaFoldDB" id="A0A7J6UY54"/>
<feature type="repeat" description="Pumilio" evidence="7">
    <location>
        <begin position="866"/>
        <end position="902"/>
    </location>
</feature>
<evidence type="ECO:0000256" key="2">
    <source>
        <dbReference type="ARBA" id="ARBA00022490"/>
    </source>
</evidence>
<evidence type="ECO:0000256" key="3">
    <source>
        <dbReference type="ARBA" id="ARBA00022737"/>
    </source>
</evidence>
<evidence type="ECO:0000256" key="4">
    <source>
        <dbReference type="ARBA" id="ARBA00022845"/>
    </source>
</evidence>
<keyword evidence="3" id="KW-0677">Repeat</keyword>